<protein>
    <recommendedName>
        <fullName evidence="3">ABM domain-containing protein</fullName>
    </recommendedName>
</protein>
<evidence type="ECO:0008006" key="3">
    <source>
        <dbReference type="Google" id="ProtNLM"/>
    </source>
</evidence>
<gene>
    <name evidence="1" type="ORF">AYY18_05300</name>
</gene>
<comment type="caution">
    <text evidence="1">The sequence shown here is derived from an EMBL/GenBank/DDBJ whole genome shotgun (WGS) entry which is preliminary data.</text>
</comment>
<sequence length="92" mass="10772">MHLITTYIRIMHNHSFEDVYNYLKWLEMETKDENGGIFFSISPANREKGECIHGDKWKDKESVNAQFKIPDTNKLVDKGITEVVRINGIPLY</sequence>
<evidence type="ECO:0000313" key="1">
    <source>
        <dbReference type="EMBL" id="OBU07645.1"/>
    </source>
</evidence>
<dbReference type="EMBL" id="LZEY01000023">
    <property type="protein sequence ID" value="OBU07645.1"/>
    <property type="molecule type" value="Genomic_DNA"/>
</dbReference>
<dbReference type="Proteomes" id="UP000092377">
    <property type="component" value="Unassembled WGS sequence"/>
</dbReference>
<evidence type="ECO:0000313" key="2">
    <source>
        <dbReference type="Proteomes" id="UP000092377"/>
    </source>
</evidence>
<dbReference type="Gene3D" id="3.30.70.100">
    <property type="match status" value="1"/>
</dbReference>
<accession>A0A1B8HEY0</accession>
<dbReference type="RefSeq" id="WP_067402648.1">
    <property type="nucleotide sequence ID" value="NZ_LZEY01000023.1"/>
</dbReference>
<name>A0A1B8HEY0_9GAMM</name>
<proteinExistence type="predicted"/>
<organism evidence="1 2">
    <name type="scientific">Morganella psychrotolerans</name>
    <dbReference type="NCBI Taxonomy" id="368603"/>
    <lineage>
        <taxon>Bacteria</taxon>
        <taxon>Pseudomonadati</taxon>
        <taxon>Pseudomonadota</taxon>
        <taxon>Gammaproteobacteria</taxon>
        <taxon>Enterobacterales</taxon>
        <taxon>Morganellaceae</taxon>
        <taxon>Morganella</taxon>
    </lineage>
</organism>
<keyword evidence="2" id="KW-1185">Reference proteome</keyword>
<reference evidence="2" key="1">
    <citation type="submission" date="2016-06" db="EMBL/GenBank/DDBJ databases">
        <authorList>
            <person name="Butler K."/>
        </authorList>
    </citation>
    <scope>NUCLEOTIDE SEQUENCE [LARGE SCALE GENOMIC DNA]</scope>
    <source>
        <strain evidence="2">GCSL-Mp20</strain>
    </source>
</reference>
<dbReference type="AlphaFoldDB" id="A0A1B8HEY0"/>